<dbReference type="EMBL" id="FWPT01000004">
    <property type="protein sequence ID" value="SMA45926.1"/>
    <property type="molecule type" value="Genomic_DNA"/>
</dbReference>
<name>A0A1X7AIY7_9GAMM</name>
<dbReference type="GO" id="GO:0015473">
    <property type="term" value="F:fimbrial usher porin activity"/>
    <property type="evidence" value="ECO:0007669"/>
    <property type="project" value="InterPro"/>
</dbReference>
<gene>
    <name evidence="5" type="ORF">EHSB41UT_02039</name>
</gene>
<dbReference type="InterPro" id="IPR000015">
    <property type="entry name" value="Fimb_usher"/>
</dbReference>
<keyword evidence="1 2" id="KW-0732">Signal</keyword>
<dbReference type="GO" id="GO:0009279">
    <property type="term" value="C:cell outer membrane"/>
    <property type="evidence" value="ECO:0007669"/>
    <property type="project" value="TreeGrafter"/>
</dbReference>
<dbReference type="GO" id="GO:0009297">
    <property type="term" value="P:pilus assembly"/>
    <property type="evidence" value="ECO:0007669"/>
    <property type="project" value="InterPro"/>
</dbReference>
<dbReference type="RefSeq" id="WP_165767217.1">
    <property type="nucleotide sequence ID" value="NZ_FWPT01000004.1"/>
</dbReference>
<dbReference type="Pfam" id="PF16967">
    <property type="entry name" value="TcfC"/>
    <property type="match status" value="1"/>
</dbReference>
<evidence type="ECO:0000313" key="6">
    <source>
        <dbReference type="Proteomes" id="UP000196573"/>
    </source>
</evidence>
<evidence type="ECO:0000313" key="5">
    <source>
        <dbReference type="EMBL" id="SMA45926.1"/>
    </source>
</evidence>
<accession>A0A1X7AIY7</accession>
<feature type="domain" description="Pilus assembly protein C-terminal" evidence="3">
    <location>
        <begin position="748"/>
        <end position="842"/>
    </location>
</feature>
<protein>
    <submittedName>
        <fullName evidence="5">Fimbrial Usher protein</fullName>
    </submittedName>
</protein>
<dbReference type="PANTHER" id="PTHR30451:SF5">
    <property type="entry name" value="SLR0019 PROTEIN"/>
    <property type="match status" value="1"/>
</dbReference>
<organism evidence="5 6">
    <name type="scientific">Parendozoicomonas haliclonae</name>
    <dbReference type="NCBI Taxonomy" id="1960125"/>
    <lineage>
        <taxon>Bacteria</taxon>
        <taxon>Pseudomonadati</taxon>
        <taxon>Pseudomonadota</taxon>
        <taxon>Gammaproteobacteria</taxon>
        <taxon>Oceanospirillales</taxon>
        <taxon>Endozoicomonadaceae</taxon>
        <taxon>Parendozoicomonas</taxon>
    </lineage>
</organism>
<sequence length="842" mass="92392">MKTSFNKLGRFTSLLAVCSLCSLSVSPLVIAEEADIEPSVFGLKLSQIPEGFRDLAEPQTTEADFYYGGRYIGSETVTYTPESIIIADPAAVLSRLSMISNPDAVQAALSGEIPSNPGSICVQPRDTECGQLTPPVAGVIFDADNFRADLFIAEPYLKVKTIHKSKFLPESNSPLGLIQGISAVSSGVTGSGNNQDNYSLFGNTLLGWQENHLVANWDYSKDNSFQIDTFYLERDAQGLQMGAGYLDYSGTMTSEFASSQQVLGFKIGSSMNSRLDMANINSTPIRIFANGRRRVEVLRDNRLIYATSVNAGSQEIDTSSFPQGSYQLTIRIFNGSTLEQEFSRFYTKSVRLPPSDETLWYVEGGEMTERLENETLPESVNEWLMRAAAARRVTENSSLELRGTATGEEQTLEAEYFIQGGAWDFSLTGMAGNNSAKGLALQSSTSFGPVQLSYNHRRLWNDSYQPEQSNGEENKALFLGESNESRSLSLATAFLGGNLSGSYSYNKQNLDDQVPTSLQDDGSTTIYSLSWFRNIIQFSDHGLDLELDYSESDDDKTGTIALTLRRSSRNWNYNIRAEGRREEQSDQSAESDFGYAVDSRWSRDEILNGAGELGVRYEDLPGEQTLMGGDVKYEHARFLTEFSADYIDPDNQDSYTNYNGRLETSFAINAQGAGVGGGNRADSALMVVIDGSPDARFDVLVNGTSAGIAVGNGKTVIPLTPYGEYLVSIRPRGEQFYRYDQAEHRITLYPGNVETITFTAEEELVLLGKLIDEQGNPLKNATIPGEEGFARTDAFGIFQVRVPAKGNQLQVNIGNGQSCTATIPAQYQKRSGIGMVGVLQCR</sequence>
<feature type="chain" id="PRO_5012823945" evidence="2">
    <location>
        <begin position="32"/>
        <end position="842"/>
    </location>
</feature>
<feature type="signal peptide" evidence="2">
    <location>
        <begin position="1"/>
        <end position="31"/>
    </location>
</feature>
<feature type="domain" description="Pilus assembly protein E-set like" evidence="4">
    <location>
        <begin position="282"/>
        <end position="342"/>
    </location>
</feature>
<reference evidence="5 6" key="1">
    <citation type="submission" date="2017-03" db="EMBL/GenBank/DDBJ databases">
        <authorList>
            <person name="Afonso C.L."/>
            <person name="Miller P.J."/>
            <person name="Scott M.A."/>
            <person name="Spackman E."/>
            <person name="Goraichik I."/>
            <person name="Dimitrov K.M."/>
            <person name="Suarez D.L."/>
            <person name="Swayne D.E."/>
        </authorList>
    </citation>
    <scope>NUCLEOTIDE SEQUENCE [LARGE SCALE GENOMIC DNA]</scope>
    <source>
        <strain evidence="5">SB41UT1</strain>
    </source>
</reference>
<evidence type="ECO:0000259" key="3">
    <source>
        <dbReference type="Pfam" id="PF15976"/>
    </source>
</evidence>
<evidence type="ECO:0000259" key="4">
    <source>
        <dbReference type="Pfam" id="PF16967"/>
    </source>
</evidence>
<evidence type="ECO:0000256" key="1">
    <source>
        <dbReference type="ARBA" id="ARBA00022729"/>
    </source>
</evidence>
<evidence type="ECO:0000256" key="2">
    <source>
        <dbReference type="SAM" id="SignalP"/>
    </source>
</evidence>
<dbReference type="InterPro" id="IPR031917">
    <property type="entry name" value="Pilus_assem_C"/>
</dbReference>
<proteinExistence type="predicted"/>
<dbReference type="PANTHER" id="PTHR30451">
    <property type="entry name" value="OUTER MEMBRANE USHER PROTEIN"/>
    <property type="match status" value="1"/>
</dbReference>
<dbReference type="Proteomes" id="UP000196573">
    <property type="component" value="Unassembled WGS sequence"/>
</dbReference>
<dbReference type="AlphaFoldDB" id="A0A1X7AIY7"/>
<dbReference type="Pfam" id="PF15976">
    <property type="entry name" value="CooC_C"/>
    <property type="match status" value="1"/>
</dbReference>
<dbReference type="InterPro" id="IPR032636">
    <property type="entry name" value="Pilus_assem_E-set-like_dom"/>
</dbReference>
<keyword evidence="6" id="KW-1185">Reference proteome</keyword>